<accession>A0A7H0Y2T1</accession>
<gene>
    <name evidence="1" type="ORF">IAQ67_15965</name>
</gene>
<evidence type="ECO:0000313" key="2">
    <source>
        <dbReference type="Proteomes" id="UP000516384"/>
    </source>
</evidence>
<dbReference type="AlphaFoldDB" id="A0A7H0Y2T1"/>
<dbReference type="Proteomes" id="UP000516384">
    <property type="component" value="Chromosome"/>
</dbReference>
<name>A0A7H0Y2T1_9BACL</name>
<protein>
    <submittedName>
        <fullName evidence="1">Uncharacterized protein</fullName>
    </submittedName>
</protein>
<proteinExistence type="predicted"/>
<sequence>MITIEEVVEKKNPSQPYMAGDHVAQTTSIYTEIDHNNEIVNMIVDNTVIHEEEKERFVKVSSEDKDIFKRILNKYLKIK</sequence>
<dbReference type="EMBL" id="CP061172">
    <property type="protein sequence ID" value="QNR65389.1"/>
    <property type="molecule type" value="Genomic_DNA"/>
</dbReference>
<evidence type="ECO:0000313" key="1">
    <source>
        <dbReference type="EMBL" id="QNR65389.1"/>
    </source>
</evidence>
<organism evidence="1 2">
    <name type="scientific">Paenibacillus peoriae</name>
    <dbReference type="NCBI Taxonomy" id="59893"/>
    <lineage>
        <taxon>Bacteria</taxon>
        <taxon>Bacillati</taxon>
        <taxon>Bacillota</taxon>
        <taxon>Bacilli</taxon>
        <taxon>Bacillales</taxon>
        <taxon>Paenibacillaceae</taxon>
        <taxon>Paenibacillus</taxon>
    </lineage>
</organism>
<reference evidence="1 2" key="1">
    <citation type="submission" date="2020-09" db="EMBL/GenBank/DDBJ databases">
        <title>Characterization of Paenibacillus peoriae strain ZF390 with broad-spectrum antimicrobial activity as a potential biocontrol agent.</title>
        <authorList>
            <person name="Li L."/>
            <person name="Zhao Y."/>
            <person name="Li B."/>
            <person name="Xie X."/>
        </authorList>
    </citation>
    <scope>NUCLEOTIDE SEQUENCE [LARGE SCALE GENOMIC DNA]</scope>
    <source>
        <strain evidence="1 2">ZF390</strain>
    </source>
</reference>